<dbReference type="Proteomes" id="UP000050934">
    <property type="component" value="Unassembled WGS sequence"/>
</dbReference>
<dbReference type="InterPro" id="IPR051159">
    <property type="entry name" value="Hexapeptide_acetyltransf"/>
</dbReference>
<keyword evidence="4" id="KW-1185">Reference proteome</keyword>
<dbReference type="SUPFAM" id="SSF51161">
    <property type="entry name" value="Trimeric LpxA-like enzymes"/>
    <property type="match status" value="1"/>
</dbReference>
<evidence type="ECO:0000256" key="1">
    <source>
        <dbReference type="ARBA" id="ARBA00007274"/>
    </source>
</evidence>
<proteinExistence type="inferred from homology"/>
<dbReference type="GO" id="GO:0008374">
    <property type="term" value="F:O-acyltransferase activity"/>
    <property type="evidence" value="ECO:0007669"/>
    <property type="project" value="TreeGrafter"/>
</dbReference>
<evidence type="ECO:0000256" key="2">
    <source>
        <dbReference type="ARBA" id="ARBA00022679"/>
    </source>
</evidence>
<sequence length="92" mass="10041">MLVQKLNSQPALPDQIRQQLAAITGQAIDPTTEIRLPFYTDYGRNIRLGKGVFINNGATFTDMGGIDIHDVPDNTVVAGCPARMIKKIGKDD</sequence>
<name>A0A0R2I258_9LACO</name>
<comment type="similarity">
    <text evidence="1">Belongs to the transferase hexapeptide repeat family.</text>
</comment>
<dbReference type="STRING" id="396268.IV45_GL001431"/>
<dbReference type="InterPro" id="IPR011004">
    <property type="entry name" value="Trimer_LpxA-like_sf"/>
</dbReference>
<accession>A0A0R2I258</accession>
<dbReference type="PANTHER" id="PTHR23416:SF23">
    <property type="entry name" value="ACETYLTRANSFERASE C18B11.09C-RELATED"/>
    <property type="match status" value="1"/>
</dbReference>
<evidence type="ECO:0000313" key="4">
    <source>
        <dbReference type="Proteomes" id="UP000050934"/>
    </source>
</evidence>
<evidence type="ECO:0008006" key="5">
    <source>
        <dbReference type="Google" id="ProtNLM"/>
    </source>
</evidence>
<dbReference type="PATRIC" id="fig|396268.3.peg.1452"/>
<reference evidence="3 4" key="1">
    <citation type="journal article" date="2015" name="Genome Announc.">
        <title>Expanding the biotechnology potential of lactobacilli through comparative genomics of 213 strains and associated genera.</title>
        <authorList>
            <person name="Sun Z."/>
            <person name="Harris H.M."/>
            <person name="McCann A."/>
            <person name="Guo C."/>
            <person name="Argimon S."/>
            <person name="Zhang W."/>
            <person name="Yang X."/>
            <person name="Jeffery I.B."/>
            <person name="Cooney J.C."/>
            <person name="Kagawa T.F."/>
            <person name="Liu W."/>
            <person name="Song Y."/>
            <person name="Salvetti E."/>
            <person name="Wrobel A."/>
            <person name="Rasinkangas P."/>
            <person name="Parkhill J."/>
            <person name="Rea M.C."/>
            <person name="O'Sullivan O."/>
            <person name="Ritari J."/>
            <person name="Douillard F.P."/>
            <person name="Paul Ross R."/>
            <person name="Yang R."/>
            <person name="Briner A.E."/>
            <person name="Felis G.E."/>
            <person name="de Vos W.M."/>
            <person name="Barrangou R."/>
            <person name="Klaenhammer T.R."/>
            <person name="Caufield P.W."/>
            <person name="Cui Y."/>
            <person name="Zhang H."/>
            <person name="O'Toole P.W."/>
        </authorList>
    </citation>
    <scope>NUCLEOTIDE SEQUENCE [LARGE SCALE GENOMIC DNA]</scope>
    <source>
        <strain evidence="3 4">DSM 17896</strain>
    </source>
</reference>
<dbReference type="Gene3D" id="2.160.10.10">
    <property type="entry name" value="Hexapeptide repeat proteins"/>
    <property type="match status" value="1"/>
</dbReference>
<gene>
    <name evidence="3" type="ORF">IV45_GL001431</name>
</gene>
<protein>
    <recommendedName>
        <fullName evidence="5">Acetyltransferase</fullName>
    </recommendedName>
</protein>
<keyword evidence="2" id="KW-0808">Transferase</keyword>
<dbReference type="RefSeq" id="WP_057740046.1">
    <property type="nucleotide sequence ID" value="NZ_JQBW01000005.1"/>
</dbReference>
<organism evidence="3 4">
    <name type="scientific">Limosilactobacillus secaliphilus</name>
    <dbReference type="NCBI Taxonomy" id="396268"/>
    <lineage>
        <taxon>Bacteria</taxon>
        <taxon>Bacillati</taxon>
        <taxon>Bacillota</taxon>
        <taxon>Bacilli</taxon>
        <taxon>Lactobacillales</taxon>
        <taxon>Lactobacillaceae</taxon>
        <taxon>Limosilactobacillus</taxon>
    </lineage>
</organism>
<dbReference type="PANTHER" id="PTHR23416">
    <property type="entry name" value="SIALIC ACID SYNTHASE-RELATED"/>
    <property type="match status" value="1"/>
</dbReference>
<dbReference type="EMBL" id="JQBW01000005">
    <property type="protein sequence ID" value="KRN59283.1"/>
    <property type="molecule type" value="Genomic_DNA"/>
</dbReference>
<dbReference type="AlphaFoldDB" id="A0A0R2I258"/>
<comment type="caution">
    <text evidence="3">The sequence shown here is derived from an EMBL/GenBank/DDBJ whole genome shotgun (WGS) entry which is preliminary data.</text>
</comment>
<evidence type="ECO:0000313" key="3">
    <source>
        <dbReference type="EMBL" id="KRN59283.1"/>
    </source>
</evidence>